<gene>
    <name evidence="2" type="ORF">CBR_g4831</name>
</gene>
<feature type="compositionally biased region" description="Low complexity" evidence="1">
    <location>
        <begin position="85"/>
        <end position="99"/>
    </location>
</feature>
<accession>A0A388KIX5</accession>
<dbReference type="Gramene" id="GBG70004">
    <property type="protein sequence ID" value="GBG70004"/>
    <property type="gene ID" value="CBR_g4831"/>
</dbReference>
<organism evidence="2 3">
    <name type="scientific">Chara braunii</name>
    <name type="common">Braun's stonewort</name>
    <dbReference type="NCBI Taxonomy" id="69332"/>
    <lineage>
        <taxon>Eukaryota</taxon>
        <taxon>Viridiplantae</taxon>
        <taxon>Streptophyta</taxon>
        <taxon>Charophyceae</taxon>
        <taxon>Charales</taxon>
        <taxon>Characeae</taxon>
        <taxon>Chara</taxon>
    </lineage>
</organism>
<keyword evidence="3" id="KW-1185">Reference proteome</keyword>
<protein>
    <submittedName>
        <fullName evidence="2">Uncharacterized protein</fullName>
    </submittedName>
</protein>
<evidence type="ECO:0000313" key="3">
    <source>
        <dbReference type="Proteomes" id="UP000265515"/>
    </source>
</evidence>
<feature type="region of interest" description="Disordered" evidence="1">
    <location>
        <begin position="186"/>
        <end position="206"/>
    </location>
</feature>
<evidence type="ECO:0000313" key="2">
    <source>
        <dbReference type="EMBL" id="GBG70004.1"/>
    </source>
</evidence>
<feature type="compositionally biased region" description="Low complexity" evidence="1">
    <location>
        <begin position="32"/>
        <end position="49"/>
    </location>
</feature>
<name>A0A388KIX5_CHABU</name>
<dbReference type="AlphaFoldDB" id="A0A388KIX5"/>
<evidence type="ECO:0000256" key="1">
    <source>
        <dbReference type="SAM" id="MobiDB-lite"/>
    </source>
</evidence>
<comment type="caution">
    <text evidence="2">The sequence shown here is derived from an EMBL/GenBank/DDBJ whole genome shotgun (WGS) entry which is preliminary data.</text>
</comment>
<feature type="region of interest" description="Disordered" evidence="1">
    <location>
        <begin position="1"/>
        <end position="100"/>
    </location>
</feature>
<dbReference type="EMBL" id="BFEA01000123">
    <property type="protein sequence ID" value="GBG70004.1"/>
    <property type="molecule type" value="Genomic_DNA"/>
</dbReference>
<feature type="compositionally biased region" description="Basic and acidic residues" evidence="1">
    <location>
        <begin position="75"/>
        <end position="84"/>
    </location>
</feature>
<dbReference type="Proteomes" id="UP000265515">
    <property type="component" value="Unassembled WGS sequence"/>
</dbReference>
<reference evidence="2 3" key="1">
    <citation type="journal article" date="2018" name="Cell">
        <title>The Chara Genome: Secondary Complexity and Implications for Plant Terrestrialization.</title>
        <authorList>
            <person name="Nishiyama T."/>
            <person name="Sakayama H."/>
            <person name="Vries J.D."/>
            <person name="Buschmann H."/>
            <person name="Saint-Marcoux D."/>
            <person name="Ullrich K.K."/>
            <person name="Haas F.B."/>
            <person name="Vanderstraeten L."/>
            <person name="Becker D."/>
            <person name="Lang D."/>
            <person name="Vosolsobe S."/>
            <person name="Rombauts S."/>
            <person name="Wilhelmsson P.K.I."/>
            <person name="Janitza P."/>
            <person name="Kern R."/>
            <person name="Heyl A."/>
            <person name="Rumpler F."/>
            <person name="Villalobos L.I.A.C."/>
            <person name="Clay J.M."/>
            <person name="Skokan R."/>
            <person name="Toyoda A."/>
            <person name="Suzuki Y."/>
            <person name="Kagoshima H."/>
            <person name="Schijlen E."/>
            <person name="Tajeshwar N."/>
            <person name="Catarino B."/>
            <person name="Hetherington A.J."/>
            <person name="Saltykova A."/>
            <person name="Bonnot C."/>
            <person name="Breuninger H."/>
            <person name="Symeonidi A."/>
            <person name="Radhakrishnan G.V."/>
            <person name="Van Nieuwerburgh F."/>
            <person name="Deforce D."/>
            <person name="Chang C."/>
            <person name="Karol K.G."/>
            <person name="Hedrich R."/>
            <person name="Ulvskov P."/>
            <person name="Glockner G."/>
            <person name="Delwiche C.F."/>
            <person name="Petrasek J."/>
            <person name="Van de Peer Y."/>
            <person name="Friml J."/>
            <person name="Beilby M."/>
            <person name="Dolan L."/>
            <person name="Kohara Y."/>
            <person name="Sugano S."/>
            <person name="Fujiyama A."/>
            <person name="Delaux P.-M."/>
            <person name="Quint M."/>
            <person name="TheiBen G."/>
            <person name="Hagemann M."/>
            <person name="Harholt J."/>
            <person name="Dunand C."/>
            <person name="Zachgo S."/>
            <person name="Langdale J."/>
            <person name="Maumus F."/>
            <person name="Straeten D.V.D."/>
            <person name="Gould S.B."/>
            <person name="Rensing S.A."/>
        </authorList>
    </citation>
    <scope>NUCLEOTIDE SEQUENCE [LARGE SCALE GENOMIC DNA]</scope>
    <source>
        <strain evidence="2 3">S276</strain>
    </source>
</reference>
<sequence length="206" mass="22417">MSGARPRAWKRITATDQTGGGGLRGKERKVQSAAAAAGSPAARSAAPARPRAPPSHGGDHPRAHPRRRLVPTDTRNPEPTRPDSARAPARAPTRALSSSGLGSATVFRRKMRQHSECIQSIFSVWCSRNELVVGIARVLSWKWTKATGLGFWVVSSSPGKPRLALSETAAGEELLVRRPGRRLQYQRGHRAETVGPTGRRRTKMRK</sequence>
<proteinExistence type="predicted"/>